<dbReference type="OrthoDB" id="7877312at2"/>
<sequence length="181" mass="19556">MTTWVHYDPATGAIRQAGLCANEAEAGQQVPAKDLHLLVLPDGLIGGPLTPEPDLSRLRLWLQQQIDAQAARLFAGVVTDIAGQDRRYLLKAREAREWSEGDEVTHPERYPFMLAARDAAAAVGADVTMMDIRDQILAQSAASAAAEADIEARRVTHKQLIRDAGNLAQIIEAAAVSWPAA</sequence>
<dbReference type="Proteomes" id="UP000469430">
    <property type="component" value="Unassembled WGS sequence"/>
</dbReference>
<accession>A0A6I4TST1</accession>
<gene>
    <name evidence="1" type="ORF">GRI97_08070</name>
</gene>
<keyword evidence="2" id="KW-1185">Reference proteome</keyword>
<dbReference type="RefSeq" id="WP_161390531.1">
    <property type="nucleotide sequence ID" value="NZ_JBHSCP010000001.1"/>
</dbReference>
<comment type="caution">
    <text evidence="1">The sequence shown here is derived from an EMBL/GenBank/DDBJ whole genome shotgun (WGS) entry which is preliminary data.</text>
</comment>
<reference evidence="1 2" key="1">
    <citation type="submission" date="2019-12" db="EMBL/GenBank/DDBJ databases">
        <title>Genomic-based taxomic classification of the family Erythrobacteraceae.</title>
        <authorList>
            <person name="Xu L."/>
        </authorList>
    </citation>
    <scope>NUCLEOTIDE SEQUENCE [LARGE SCALE GENOMIC DNA]</scope>
    <source>
        <strain evidence="1 2">S36</strain>
    </source>
</reference>
<evidence type="ECO:0000313" key="1">
    <source>
        <dbReference type="EMBL" id="MXO98942.1"/>
    </source>
</evidence>
<name>A0A6I4TST1_9SPHN</name>
<dbReference type="EMBL" id="WTYJ01000001">
    <property type="protein sequence ID" value="MXO98942.1"/>
    <property type="molecule type" value="Genomic_DNA"/>
</dbReference>
<evidence type="ECO:0000313" key="2">
    <source>
        <dbReference type="Proteomes" id="UP000469430"/>
    </source>
</evidence>
<dbReference type="AlphaFoldDB" id="A0A6I4TST1"/>
<protein>
    <submittedName>
        <fullName evidence="1">Uncharacterized protein</fullName>
    </submittedName>
</protein>
<organism evidence="1 2">
    <name type="scientific">Croceibacterium xixiisoli</name>
    <dbReference type="NCBI Taxonomy" id="1476466"/>
    <lineage>
        <taxon>Bacteria</taxon>
        <taxon>Pseudomonadati</taxon>
        <taxon>Pseudomonadota</taxon>
        <taxon>Alphaproteobacteria</taxon>
        <taxon>Sphingomonadales</taxon>
        <taxon>Erythrobacteraceae</taxon>
        <taxon>Croceibacterium</taxon>
    </lineage>
</organism>
<proteinExistence type="predicted"/>